<gene>
    <name evidence="1" type="ORF">EV210_11298</name>
</gene>
<name>A0A4R1PY63_9FIRM</name>
<dbReference type="EMBL" id="SLUI01000012">
    <property type="protein sequence ID" value="TCL35439.1"/>
    <property type="molecule type" value="Genomic_DNA"/>
</dbReference>
<keyword evidence="2" id="KW-1185">Reference proteome</keyword>
<dbReference type="AlphaFoldDB" id="A0A4R1PY63"/>
<proteinExistence type="predicted"/>
<comment type="caution">
    <text evidence="1">The sequence shown here is derived from an EMBL/GenBank/DDBJ whole genome shotgun (WGS) entry which is preliminary data.</text>
</comment>
<dbReference type="Proteomes" id="UP000295063">
    <property type="component" value="Unassembled WGS sequence"/>
</dbReference>
<sequence>MGIRLACATSARSIPKVEALPMQEPSACVVRKATPVECVQYGIDVDKARFMSPNELTNGDLVYLLDNGIPSETIFKVYGISIKSCS</sequence>
<evidence type="ECO:0000313" key="1">
    <source>
        <dbReference type="EMBL" id="TCL35439.1"/>
    </source>
</evidence>
<reference evidence="1 2" key="1">
    <citation type="submission" date="2019-03" db="EMBL/GenBank/DDBJ databases">
        <title>Genomic Encyclopedia of Type Strains, Phase IV (KMG-IV): sequencing the most valuable type-strain genomes for metagenomic binning, comparative biology and taxonomic classification.</title>
        <authorList>
            <person name="Goeker M."/>
        </authorList>
    </citation>
    <scope>NUCLEOTIDE SEQUENCE [LARGE SCALE GENOMIC DNA]</scope>
    <source>
        <strain evidence="1 2">DSM 15969</strain>
    </source>
</reference>
<protein>
    <submittedName>
        <fullName evidence="1">Uncharacterized protein</fullName>
    </submittedName>
</protein>
<organism evidence="1 2">
    <name type="scientific">Anaerospora hongkongensis</name>
    <dbReference type="NCBI Taxonomy" id="244830"/>
    <lineage>
        <taxon>Bacteria</taxon>
        <taxon>Bacillati</taxon>
        <taxon>Bacillota</taxon>
        <taxon>Negativicutes</taxon>
        <taxon>Selenomonadales</taxon>
        <taxon>Sporomusaceae</taxon>
        <taxon>Anaerospora</taxon>
    </lineage>
</organism>
<evidence type="ECO:0000313" key="2">
    <source>
        <dbReference type="Proteomes" id="UP000295063"/>
    </source>
</evidence>
<accession>A0A4R1PY63</accession>
<dbReference type="RefSeq" id="WP_132082538.1">
    <property type="nucleotide sequence ID" value="NZ_DAIMLW010000005.1"/>
</dbReference>